<comment type="caution">
    <text evidence="2">The sequence shown here is derived from an EMBL/GenBank/DDBJ whole genome shotgun (WGS) entry which is preliminary data.</text>
</comment>
<dbReference type="EMBL" id="JACAZF010000006">
    <property type="protein sequence ID" value="KAF7301259.1"/>
    <property type="molecule type" value="Genomic_DNA"/>
</dbReference>
<name>A0A8H6W0R4_9AGAR</name>
<dbReference type="GeneID" id="59346131"/>
<organism evidence="2 3">
    <name type="scientific">Mycena indigotica</name>
    <dbReference type="NCBI Taxonomy" id="2126181"/>
    <lineage>
        <taxon>Eukaryota</taxon>
        <taxon>Fungi</taxon>
        <taxon>Dikarya</taxon>
        <taxon>Basidiomycota</taxon>
        <taxon>Agaricomycotina</taxon>
        <taxon>Agaricomycetes</taxon>
        <taxon>Agaricomycetidae</taxon>
        <taxon>Agaricales</taxon>
        <taxon>Marasmiineae</taxon>
        <taxon>Mycenaceae</taxon>
        <taxon>Mycena</taxon>
    </lineage>
</organism>
<evidence type="ECO:0000256" key="1">
    <source>
        <dbReference type="SAM" id="MobiDB-lite"/>
    </source>
</evidence>
<sequence>MPPERQGQTRKRASPSSASPQKPESKNKKTKNTGINKRKKEWKELIACRGPRRIDGTFKHAAYTCTVTATNAVKHYHLTRDELATLPYESRDSKNIKQHQFMRPMKLYSHEALFDLAREKSLFIGTPLIIGIEEYVGDPGPAAEGRPTVTILRVKLSDLPRWLRIEKDPQPPPLKIPTYERVTSGEKPDPERICWKPSHVTNVVSVGDACRLYCIEPHVINDLAAASQWIDVETVARRAVTLHGGFHAHYDHVRQCREREEKELEAEYKARFPYDHGEWKSHFQWSTHMQQYSRWMEKQDDDFYYSGYYSGPSRNSRNVVAVLYPLYQVDFDGGDFTSDWQWAPGWDEF</sequence>
<evidence type="ECO:0000313" key="3">
    <source>
        <dbReference type="Proteomes" id="UP000636479"/>
    </source>
</evidence>
<proteinExistence type="predicted"/>
<dbReference type="Proteomes" id="UP000636479">
    <property type="component" value="Unassembled WGS sequence"/>
</dbReference>
<dbReference type="CDD" id="cd21075">
    <property type="entry name" value="DBD_XPA-like"/>
    <property type="match status" value="1"/>
</dbReference>
<gene>
    <name evidence="2" type="ORF">MIND_00690700</name>
</gene>
<reference evidence="2" key="1">
    <citation type="submission" date="2020-05" db="EMBL/GenBank/DDBJ databases">
        <title>Mycena genomes resolve the evolution of fungal bioluminescence.</title>
        <authorList>
            <person name="Tsai I.J."/>
        </authorList>
    </citation>
    <scope>NUCLEOTIDE SEQUENCE</scope>
    <source>
        <strain evidence="2">171206Taipei</strain>
    </source>
</reference>
<feature type="region of interest" description="Disordered" evidence="1">
    <location>
        <begin position="1"/>
        <end position="37"/>
    </location>
</feature>
<evidence type="ECO:0000313" key="2">
    <source>
        <dbReference type="EMBL" id="KAF7301259.1"/>
    </source>
</evidence>
<protein>
    <submittedName>
        <fullName evidence="2">Uncharacterized protein</fullName>
    </submittedName>
</protein>
<dbReference type="RefSeq" id="XP_037219259.1">
    <property type="nucleotide sequence ID" value="XM_037363615.1"/>
</dbReference>
<feature type="compositionally biased region" description="Basic residues" evidence="1">
    <location>
        <begin position="28"/>
        <end position="37"/>
    </location>
</feature>
<keyword evidence="3" id="KW-1185">Reference proteome</keyword>
<accession>A0A8H6W0R4</accession>
<dbReference type="OrthoDB" id="3004196at2759"/>
<dbReference type="AlphaFoldDB" id="A0A8H6W0R4"/>